<dbReference type="RefSeq" id="WP_041998727.1">
    <property type="nucleotide sequence ID" value="NZ_CP022382.1"/>
</dbReference>
<evidence type="ECO:0000313" key="1">
    <source>
        <dbReference type="EMBL" id="CEN33112.1"/>
    </source>
</evidence>
<dbReference type="Proteomes" id="UP000044026">
    <property type="component" value="Unassembled WGS sequence"/>
</dbReference>
<protein>
    <submittedName>
        <fullName evidence="1">Uncharacterized protein</fullName>
    </submittedName>
</protein>
<organism evidence="1 2">
    <name type="scientific">Capnocytophaga canimorsus</name>
    <dbReference type="NCBI Taxonomy" id="28188"/>
    <lineage>
        <taxon>Bacteria</taxon>
        <taxon>Pseudomonadati</taxon>
        <taxon>Bacteroidota</taxon>
        <taxon>Flavobacteriia</taxon>
        <taxon>Flavobacteriales</taxon>
        <taxon>Flavobacteriaceae</taxon>
        <taxon>Capnocytophaga</taxon>
    </lineage>
</organism>
<dbReference type="EMBL" id="CDOE01000028">
    <property type="protein sequence ID" value="CEN33112.1"/>
    <property type="molecule type" value="Genomic_DNA"/>
</dbReference>
<evidence type="ECO:0000313" key="2">
    <source>
        <dbReference type="Proteomes" id="UP000044026"/>
    </source>
</evidence>
<dbReference type="AlphaFoldDB" id="A0A0B7H590"/>
<proteinExistence type="predicted"/>
<name>A0A0B7H590_9FLAO</name>
<reference evidence="1 2" key="1">
    <citation type="submission" date="2015-01" db="EMBL/GenBank/DDBJ databases">
        <authorList>
            <person name="Xiang T."/>
            <person name="Song Y."/>
            <person name="Huang L."/>
            <person name="Wang B."/>
            <person name="Wu P."/>
        </authorList>
    </citation>
    <scope>NUCLEOTIDE SEQUENCE [LARGE SCALE GENOMIC DNA]</scope>
    <source>
        <strain evidence="1 2">Cc12</strain>
    </source>
</reference>
<sequence>METYENILYRRKLFDINHIIQISKDLVPNDRKSKPWQELKHGEDLLEAEDELACYIAAYGEMHKIKCYAAFQNFPFDQLNEVIEIVDWGCGQGIASLCFLQVLKERDKGYYEQFIRKITLIEPSKSALQRAVFNLSLYTEGKINIEVFNEYLPSNNNVSENFNQLSFNSPITIHLFSNILDIISIDLVRLFELIQKASKREKHFVLCIGPRNNNRIRIDHFCELFSPISFFSNIDNPNYGYTSDTKHPFTCYTKGFEFNKQGLNTNNNIIEKIRKQKYAIEDTYTDYDEKIVNYGVDDEWYSFYAKIRGWLTENDTLFVKPNINGDIVDMIIIRPNAGILLIGCIKDFFKEDDKSDILRKVDNIRDNLVDMYLEGFKEKMILNKNFQKVIKKVLYFCNYTTKEINEIFKGTEKNRNYNIIYGYDYDKNFLDNILPQNQLFIQDIYDNFIKLLGLNWHSYKEGVEINLTKEQKLLSKNNYSQKIAGIAGCGKTQVLALRAVNAQIRSGKDVLILLFNLTLVNYIKNRLADVRADFYWNKFYITSYHQFFKTQANNLMIKVKSIEPFDDENYFEEVKDRLPKFPTILIDEVQDYSQPWLRIIEKYFLEENGELIVFGDEKQNVYNKELDEQKQIIIPTVSGKWNRSLNKGFRFSNIKLKDLAVAFQKEFFINYPIDEAIAIDKMNFDKNLVEYICNVAIHPIVWIDQILKKYNLEENKFVILAPTHRYLRMIDYHYRRKLNKDVFTTFETQEVYDELKKRYGGDTSYFWNEIKKVRRNKKINFTDNFEGLKLSSIYSFKGWEAENIFLIIESPSDMETEKGEKFFDSPQLIYTAINQSQKEFIYFKFRE</sequence>
<dbReference type="Gene3D" id="3.40.50.300">
    <property type="entry name" value="P-loop containing nucleotide triphosphate hydrolases"/>
    <property type="match status" value="1"/>
</dbReference>
<dbReference type="Pfam" id="PF13245">
    <property type="entry name" value="AAA_19"/>
    <property type="match status" value="1"/>
</dbReference>
<dbReference type="InterPro" id="IPR027417">
    <property type="entry name" value="P-loop_NTPase"/>
</dbReference>
<gene>
    <name evidence="1" type="ORF">CCAN12_340001</name>
</gene>
<accession>A0A0B7H590</accession>
<dbReference type="GeneID" id="69579574"/>
<dbReference type="SUPFAM" id="SSF53335">
    <property type="entry name" value="S-adenosyl-L-methionine-dependent methyltransferases"/>
    <property type="match status" value="1"/>
</dbReference>
<dbReference type="Gene3D" id="3.40.50.150">
    <property type="entry name" value="Vaccinia Virus protein VP39"/>
    <property type="match status" value="1"/>
</dbReference>
<dbReference type="SUPFAM" id="SSF52540">
    <property type="entry name" value="P-loop containing nucleoside triphosphate hydrolases"/>
    <property type="match status" value="1"/>
</dbReference>
<dbReference type="InterPro" id="IPR029063">
    <property type="entry name" value="SAM-dependent_MTases_sf"/>
</dbReference>